<comment type="caution">
    <text evidence="2">The sequence shown here is derived from an EMBL/GenBank/DDBJ whole genome shotgun (WGS) entry which is preliminary data.</text>
</comment>
<protein>
    <submittedName>
        <fullName evidence="2">Uncharacterized protein</fullName>
    </submittedName>
</protein>
<organism evidence="2 3">
    <name type="scientific">Paraglaciecola agarilytica NO2</name>
    <dbReference type="NCBI Taxonomy" id="1125747"/>
    <lineage>
        <taxon>Bacteria</taxon>
        <taxon>Pseudomonadati</taxon>
        <taxon>Pseudomonadota</taxon>
        <taxon>Gammaproteobacteria</taxon>
        <taxon>Alteromonadales</taxon>
        <taxon>Alteromonadaceae</taxon>
        <taxon>Paraglaciecola</taxon>
    </lineage>
</organism>
<gene>
    <name evidence="2" type="ORF">GAGA_4573</name>
</gene>
<keyword evidence="1" id="KW-0812">Transmembrane</keyword>
<keyword evidence="1" id="KW-0472">Membrane</keyword>
<name>A0ABQ0IDP4_9ALTE</name>
<accession>A0ABQ0IDP4</accession>
<feature type="transmembrane region" description="Helical" evidence="1">
    <location>
        <begin position="16"/>
        <end position="35"/>
    </location>
</feature>
<evidence type="ECO:0000256" key="1">
    <source>
        <dbReference type="SAM" id="Phobius"/>
    </source>
</evidence>
<evidence type="ECO:0000313" key="3">
    <source>
        <dbReference type="Proteomes" id="UP000008372"/>
    </source>
</evidence>
<reference evidence="2 3" key="1">
    <citation type="journal article" date="2014" name="Environ. Microbiol.">
        <title>Comparative genomics of the marine bacterial genus Glaciecola reveals the high degree of genomic diversity and genomic characteristic for cold adaptation.</title>
        <authorList>
            <person name="Qin Q.L."/>
            <person name="Xie B.B."/>
            <person name="Yu Y."/>
            <person name="Shu Y.L."/>
            <person name="Rong J.C."/>
            <person name="Zhang Y.J."/>
            <person name="Zhao D.L."/>
            <person name="Chen X.L."/>
            <person name="Zhang X.Y."/>
            <person name="Chen B."/>
            <person name="Zhou B.C."/>
            <person name="Zhang Y.Z."/>
        </authorList>
    </citation>
    <scope>NUCLEOTIDE SEQUENCE [LARGE SCALE GENOMIC DNA]</scope>
    <source>
        <strain evidence="2 3">NO2</strain>
    </source>
</reference>
<sequence length="46" mass="5391">MFALQSIEQNYANANFYSFLSVFLFTFLFIFHYSYKKAIHGKQGTG</sequence>
<keyword evidence="1" id="KW-1133">Transmembrane helix</keyword>
<evidence type="ECO:0000313" key="2">
    <source>
        <dbReference type="EMBL" id="GAC07398.1"/>
    </source>
</evidence>
<proteinExistence type="predicted"/>
<keyword evidence="3" id="KW-1185">Reference proteome</keyword>
<dbReference type="Proteomes" id="UP000008372">
    <property type="component" value="Unassembled WGS sequence"/>
</dbReference>
<dbReference type="EMBL" id="BAEK01000084">
    <property type="protein sequence ID" value="GAC07398.1"/>
    <property type="molecule type" value="Genomic_DNA"/>
</dbReference>